<dbReference type="InterPro" id="IPR040775">
    <property type="entry name" value="Tail_spike_N"/>
</dbReference>
<dbReference type="Proteomes" id="UP000318370">
    <property type="component" value="Unassembled WGS sequence"/>
</dbReference>
<protein>
    <recommendedName>
        <fullName evidence="1">Tail spike TSP1/Gp66 N-terminal domain-containing protein</fullName>
    </recommendedName>
</protein>
<gene>
    <name evidence="2" type="ORF">SB6408_05675</name>
</gene>
<dbReference type="InterPro" id="IPR011050">
    <property type="entry name" value="Pectin_lyase_fold/virulence"/>
</dbReference>
<sequence>MTNIIETPSWEENISLIGRTERVSGGADGVANRPLIQLANRTQHLKKRTDNFSEDLSGKVSAAKNFDEGATLESPRDEILYGEYRMVWTGVFPKTVPAGATPYDSGGIGAGKWAYTSDARIRHDLDSRVGSPLITPEKVRISLDDDDPFVSGASLADLLSSVTPRIWKSLVIKGATPDEDDWTDAIQHAIDYAHKHNKKFVNNEWYGISRPVELPSPITIEFLNKCGAWYALPGFEGDMVKSKDAPEGDYMTLLAPEKESQAIFIRNMTLFGGWISDELTPSYTGVRDGLRLFGVQHDLDNIKVMNVRGKAYNLGGRSNTSIKGMAPSDYSRLRADWCGEEAFIFGGSSDSHADRIKVRDASQLASGVYPAIRAGQNGTLRADKFHVWNSSTAKRHDCCIEVLAYDSIFMNCHFEGAANTQIRVIGGRNQFIGFEVYNQWTSGGAMIEVLNNSTKLSGRAYIHSLILPDISVYAVRLGNAANQVAFTNVDIEVYNTKLGVFKIENHIGYLSGKVVGDTTNYTSDQNRALVVAGNLIDGKDSIIFDTPQYRSFIGGGSVNIAKGMNAAGDINTQGNVYSESAIFRNLPTVAPYAKGAIYVDPVTGSLKAKLSNG</sequence>
<name>A0A564M9H7_9ENTR</name>
<proteinExistence type="predicted"/>
<evidence type="ECO:0000313" key="3">
    <source>
        <dbReference type="Proteomes" id="UP000318370"/>
    </source>
</evidence>
<dbReference type="RefSeq" id="WP_142463530.1">
    <property type="nucleotide sequence ID" value="NZ_CABGHF010000025.1"/>
</dbReference>
<dbReference type="Gene3D" id="2.10.10.80">
    <property type="match status" value="1"/>
</dbReference>
<accession>A0A564M9H7</accession>
<dbReference type="SUPFAM" id="SSF51126">
    <property type="entry name" value="Pectin lyase-like"/>
    <property type="match status" value="1"/>
</dbReference>
<feature type="domain" description="Tail spike TSP1/Gp66 N-terminal" evidence="1">
    <location>
        <begin position="60"/>
        <end position="116"/>
    </location>
</feature>
<dbReference type="EMBL" id="CABGHF010000025">
    <property type="protein sequence ID" value="VUS90573.1"/>
    <property type="molecule type" value="Genomic_DNA"/>
</dbReference>
<organism evidence="2 3">
    <name type="scientific">Klebsiella spallanzanii</name>
    <dbReference type="NCBI Taxonomy" id="2587528"/>
    <lineage>
        <taxon>Bacteria</taxon>
        <taxon>Pseudomonadati</taxon>
        <taxon>Pseudomonadota</taxon>
        <taxon>Gammaproteobacteria</taxon>
        <taxon>Enterobacterales</taxon>
        <taxon>Enterobacteriaceae</taxon>
        <taxon>Klebsiella/Raoultella group</taxon>
        <taxon>Klebsiella</taxon>
    </lineage>
</organism>
<dbReference type="Pfam" id="PF18668">
    <property type="entry name" value="Tail_spike_N"/>
    <property type="match status" value="1"/>
</dbReference>
<evidence type="ECO:0000259" key="1">
    <source>
        <dbReference type="Pfam" id="PF18668"/>
    </source>
</evidence>
<dbReference type="AlphaFoldDB" id="A0A564M9H7"/>
<evidence type="ECO:0000313" key="2">
    <source>
        <dbReference type="EMBL" id="VUS90573.1"/>
    </source>
</evidence>
<reference evidence="2 3" key="1">
    <citation type="submission" date="2019-07" db="EMBL/GenBank/DDBJ databases">
        <authorList>
            <person name="Brisse S."/>
            <person name="Rodrigues C."/>
            <person name="Thorpe H."/>
        </authorList>
    </citation>
    <scope>NUCLEOTIDE SEQUENCE [LARGE SCALE GENOMIC DNA]</scope>
    <source>
        <strain evidence="2">SB6408</strain>
    </source>
</reference>